<gene>
    <name evidence="1" type="ORF">NCTC13315_01006</name>
</gene>
<reference evidence="1 2" key="1">
    <citation type="submission" date="2018-06" db="EMBL/GenBank/DDBJ databases">
        <authorList>
            <consortium name="Pathogen Informatics"/>
            <person name="Doyle S."/>
        </authorList>
    </citation>
    <scope>NUCLEOTIDE SEQUENCE [LARGE SCALE GENOMIC DNA]</scope>
    <source>
        <strain evidence="1 2">NCTC13315</strain>
    </source>
</reference>
<dbReference type="AlphaFoldDB" id="A0A378I1I5"/>
<dbReference type="Pfam" id="PF07275">
    <property type="entry name" value="ArdA"/>
    <property type="match status" value="1"/>
</dbReference>
<dbReference type="InterPro" id="IPR041895">
    <property type="entry name" value="ArdA_dom1"/>
</dbReference>
<accession>A0A378I1I5</accession>
<name>A0A378I1I5_9GAMM</name>
<organism evidence="1 2">
    <name type="scientific">Legionella beliardensis</name>
    <dbReference type="NCBI Taxonomy" id="91822"/>
    <lineage>
        <taxon>Bacteria</taxon>
        <taxon>Pseudomonadati</taxon>
        <taxon>Pseudomonadota</taxon>
        <taxon>Gammaproteobacteria</taxon>
        <taxon>Legionellales</taxon>
        <taxon>Legionellaceae</taxon>
        <taxon>Legionella</taxon>
    </lineage>
</organism>
<dbReference type="InterPro" id="IPR009899">
    <property type="entry name" value="ArdA"/>
</dbReference>
<evidence type="ECO:0000313" key="1">
    <source>
        <dbReference type="EMBL" id="STX28476.1"/>
    </source>
</evidence>
<sequence>MLTPSIYVACLASYNHGILHGTWINANQGTDEISEEIQTMLAQSMTEDVGDYTIHDYEGFGNINLSEYEDLETITQCADFIATYGELGQALIADVGFKEAQTMMTDDYVGCYDSEIDFAWHILEECYSHAIPDN</sequence>
<keyword evidence="2" id="KW-1185">Reference proteome</keyword>
<dbReference type="Gene3D" id="3.10.20.480">
    <property type="entry name" value="Antirestriction protein ArdA, domain 1"/>
    <property type="match status" value="1"/>
</dbReference>
<evidence type="ECO:0000313" key="2">
    <source>
        <dbReference type="Proteomes" id="UP000254968"/>
    </source>
</evidence>
<protein>
    <submittedName>
        <fullName evidence="1">Antirestriction protein</fullName>
    </submittedName>
</protein>
<proteinExistence type="predicted"/>
<dbReference type="Proteomes" id="UP000254968">
    <property type="component" value="Unassembled WGS sequence"/>
</dbReference>
<dbReference type="EMBL" id="UGNV01000001">
    <property type="protein sequence ID" value="STX28476.1"/>
    <property type="molecule type" value="Genomic_DNA"/>
</dbReference>